<keyword evidence="1" id="KW-0677">Repeat</keyword>
<dbReference type="PROSITE" id="PS50114">
    <property type="entry name" value="GATA_ZN_FINGER_2"/>
    <property type="match status" value="1"/>
</dbReference>
<accession>A0A9D4ZBD7</accession>
<dbReference type="PRINTS" id="PR00685">
    <property type="entry name" value="TIFACTORIIB"/>
</dbReference>
<dbReference type="GO" id="GO:0070897">
    <property type="term" value="P:transcription preinitiation complex assembly"/>
    <property type="evidence" value="ECO:0007669"/>
    <property type="project" value="InterPro"/>
</dbReference>
<proteinExistence type="predicted"/>
<evidence type="ECO:0000256" key="1">
    <source>
        <dbReference type="ARBA" id="ARBA00022737"/>
    </source>
</evidence>
<evidence type="ECO:0000256" key="4">
    <source>
        <dbReference type="ARBA" id="ARBA00031706"/>
    </source>
</evidence>
<feature type="region of interest" description="Disordered" evidence="6">
    <location>
        <begin position="225"/>
        <end position="246"/>
    </location>
</feature>
<dbReference type="InterPro" id="IPR036915">
    <property type="entry name" value="Cyclin-like_sf"/>
</dbReference>
<evidence type="ECO:0000313" key="9">
    <source>
        <dbReference type="Proteomes" id="UP000886520"/>
    </source>
</evidence>
<evidence type="ECO:0000256" key="6">
    <source>
        <dbReference type="SAM" id="MobiDB-lite"/>
    </source>
</evidence>
<feature type="region of interest" description="Disordered" evidence="6">
    <location>
        <begin position="94"/>
        <end position="125"/>
    </location>
</feature>
<keyword evidence="5" id="KW-0862">Zinc</keyword>
<evidence type="ECO:0000256" key="3">
    <source>
        <dbReference type="ARBA" id="ARBA00023163"/>
    </source>
</evidence>
<dbReference type="InterPro" id="IPR000679">
    <property type="entry name" value="Znf_GATA"/>
</dbReference>
<dbReference type="Gene3D" id="1.10.472.170">
    <property type="match status" value="1"/>
</dbReference>
<protein>
    <recommendedName>
        <fullName evidence="4">General transcription factor TFIIB</fullName>
    </recommendedName>
</protein>
<keyword evidence="5" id="KW-0479">Metal-binding</keyword>
<dbReference type="Proteomes" id="UP000886520">
    <property type="component" value="Chromosome 17"/>
</dbReference>
<comment type="caution">
    <text evidence="8">The sequence shown here is derived from an EMBL/GenBank/DDBJ whole genome shotgun (WGS) entry which is preliminary data.</text>
</comment>
<dbReference type="GO" id="GO:0017025">
    <property type="term" value="F:TBP-class protein binding"/>
    <property type="evidence" value="ECO:0007669"/>
    <property type="project" value="InterPro"/>
</dbReference>
<dbReference type="GO" id="GO:0005634">
    <property type="term" value="C:nucleus"/>
    <property type="evidence" value="ECO:0007669"/>
    <property type="project" value="TreeGrafter"/>
</dbReference>
<dbReference type="PANTHER" id="PTHR11618">
    <property type="entry name" value="TRANSCRIPTION INITIATION FACTOR IIB-RELATED"/>
    <property type="match status" value="1"/>
</dbReference>
<dbReference type="GO" id="GO:0008270">
    <property type="term" value="F:zinc ion binding"/>
    <property type="evidence" value="ECO:0007669"/>
    <property type="project" value="UniProtKB-KW"/>
</dbReference>
<dbReference type="AlphaFoldDB" id="A0A9D4ZBD7"/>
<name>A0A9D4ZBD7_ADICA</name>
<dbReference type="GO" id="GO:0006355">
    <property type="term" value="P:regulation of DNA-templated transcription"/>
    <property type="evidence" value="ECO:0007669"/>
    <property type="project" value="InterPro"/>
</dbReference>
<dbReference type="PANTHER" id="PTHR11618:SF13">
    <property type="entry name" value="TRANSCRIPTION INITIATION FACTOR IIB"/>
    <property type="match status" value="1"/>
</dbReference>
<dbReference type="OrthoDB" id="25790at2759"/>
<dbReference type="Pfam" id="PF00382">
    <property type="entry name" value="TFIIB"/>
    <property type="match status" value="1"/>
</dbReference>
<dbReference type="Pfam" id="PF08271">
    <property type="entry name" value="Zn_Ribbon_TF"/>
    <property type="match status" value="1"/>
</dbReference>
<organism evidence="8 9">
    <name type="scientific">Adiantum capillus-veneris</name>
    <name type="common">Maidenhair fern</name>
    <dbReference type="NCBI Taxonomy" id="13818"/>
    <lineage>
        <taxon>Eukaryota</taxon>
        <taxon>Viridiplantae</taxon>
        <taxon>Streptophyta</taxon>
        <taxon>Embryophyta</taxon>
        <taxon>Tracheophyta</taxon>
        <taxon>Polypodiopsida</taxon>
        <taxon>Polypodiidae</taxon>
        <taxon>Polypodiales</taxon>
        <taxon>Pteridineae</taxon>
        <taxon>Pteridaceae</taxon>
        <taxon>Vittarioideae</taxon>
        <taxon>Adiantum</taxon>
    </lineage>
</organism>
<evidence type="ECO:0000256" key="5">
    <source>
        <dbReference type="PROSITE-ProRule" id="PRU00094"/>
    </source>
</evidence>
<evidence type="ECO:0000313" key="8">
    <source>
        <dbReference type="EMBL" id="KAI5067672.1"/>
    </source>
</evidence>
<dbReference type="SUPFAM" id="SSF47954">
    <property type="entry name" value="Cyclin-like"/>
    <property type="match status" value="2"/>
</dbReference>
<dbReference type="InterPro" id="IPR013137">
    <property type="entry name" value="Znf_TFIIB"/>
</dbReference>
<sequence length="368" mass="40491">MRESRMEAGDKDDECQNCGVRGKTVWDMTSGDYVCTACGAVLQDHAVDPRPEWRNNMEEEGGQDHSRVGDATDPFRDGNVDYFQAGTVIAAPTSSARHRPGAANASDSYEALRSTAAKVPSEKPQKRLRNLDDHLSNIATVAESLQLAPRLSQRAQDLFTCGMQSVPSFRRVGKNGEVFYAGCIYLACTEENTHHNIDDIVAAAGLQKKDVPEVNKVKKAVKKHVDELPESSPYKPRPTGRSGVTQNELDRERFVRSFGNALNFSPKAIKIALEIATNAQEKMDSGRNLKSACAGVILMVALLVEKEREFEVSDVVEATGTSLDTLKKTYKDLHNHSDFIVPDEVTIEYGALASPSILTNKRHKRSKA</sequence>
<feature type="domain" description="GATA-type" evidence="7">
    <location>
        <begin position="9"/>
        <end position="48"/>
    </location>
</feature>
<dbReference type="CDD" id="cd00043">
    <property type="entry name" value="CYCLIN_SF"/>
    <property type="match status" value="1"/>
</dbReference>
<keyword evidence="5" id="KW-0863">Zinc-finger</keyword>
<dbReference type="InterPro" id="IPR013150">
    <property type="entry name" value="TFIIB_cyclin"/>
</dbReference>
<keyword evidence="2" id="KW-0805">Transcription regulation</keyword>
<dbReference type="EMBL" id="JABFUD020000017">
    <property type="protein sequence ID" value="KAI5067672.1"/>
    <property type="molecule type" value="Genomic_DNA"/>
</dbReference>
<dbReference type="GO" id="GO:0043565">
    <property type="term" value="F:sequence-specific DNA binding"/>
    <property type="evidence" value="ECO:0007669"/>
    <property type="project" value="InterPro"/>
</dbReference>
<keyword evidence="9" id="KW-1185">Reference proteome</keyword>
<evidence type="ECO:0000259" key="7">
    <source>
        <dbReference type="PROSITE" id="PS50114"/>
    </source>
</evidence>
<keyword evidence="3" id="KW-0804">Transcription</keyword>
<gene>
    <name evidence="8" type="ORF">GOP47_0018200</name>
</gene>
<dbReference type="SUPFAM" id="SSF57783">
    <property type="entry name" value="Zinc beta-ribbon"/>
    <property type="match status" value="1"/>
</dbReference>
<dbReference type="Gene3D" id="1.10.472.10">
    <property type="entry name" value="Cyclin-like"/>
    <property type="match status" value="1"/>
</dbReference>
<evidence type="ECO:0000256" key="2">
    <source>
        <dbReference type="ARBA" id="ARBA00023015"/>
    </source>
</evidence>
<dbReference type="InterPro" id="IPR000812">
    <property type="entry name" value="TFIIB"/>
</dbReference>
<dbReference type="GO" id="GO:0097550">
    <property type="term" value="C:transcription preinitiation complex"/>
    <property type="evidence" value="ECO:0007669"/>
    <property type="project" value="TreeGrafter"/>
</dbReference>
<reference evidence="8" key="1">
    <citation type="submission" date="2021-01" db="EMBL/GenBank/DDBJ databases">
        <title>Adiantum capillus-veneris genome.</title>
        <authorList>
            <person name="Fang Y."/>
            <person name="Liao Q."/>
        </authorList>
    </citation>
    <scope>NUCLEOTIDE SEQUENCE</scope>
    <source>
        <strain evidence="8">H3</strain>
        <tissue evidence="8">Leaf</tissue>
    </source>
</reference>